<gene>
    <name evidence="2" type="ORF">JRA39_000651</name>
</gene>
<dbReference type="InterPro" id="IPR025982">
    <property type="entry name" value="SieB"/>
</dbReference>
<organism evidence="2">
    <name type="scientific">Providencia stuartii</name>
    <dbReference type="NCBI Taxonomy" id="588"/>
    <lineage>
        <taxon>Bacteria</taxon>
        <taxon>Pseudomonadati</taxon>
        <taxon>Pseudomonadota</taxon>
        <taxon>Gammaproteobacteria</taxon>
        <taxon>Enterobacterales</taxon>
        <taxon>Morganellaceae</taxon>
        <taxon>Providencia</taxon>
    </lineage>
</organism>
<protein>
    <submittedName>
        <fullName evidence="2">Superinfection exclusion B family protein</fullName>
    </submittedName>
</protein>
<evidence type="ECO:0000313" key="2">
    <source>
        <dbReference type="EMBL" id="EMP9431642.1"/>
    </source>
</evidence>
<feature type="transmembrane region" description="Helical" evidence="1">
    <location>
        <begin position="49"/>
        <end position="66"/>
    </location>
</feature>
<dbReference type="Pfam" id="PF14163">
    <property type="entry name" value="SieB"/>
    <property type="match status" value="1"/>
</dbReference>
<dbReference type="EMBL" id="AAZDVE040000003">
    <property type="protein sequence ID" value="EMP9431642.1"/>
    <property type="molecule type" value="Genomic_DNA"/>
</dbReference>
<name>A0AAI9HXA7_PROST</name>
<feature type="transmembrane region" description="Helical" evidence="1">
    <location>
        <begin position="19"/>
        <end position="37"/>
    </location>
</feature>
<sequence>MELLTIIERVLKNEPLERVMWFIIIWGALLIFSPNSWSEYVNSKVGIAHFWQVFVFAISFVTAANTQRFVTMATKVLLSSIHNRRAKQKEVKISQKISSLSKDEKDCLAIFIDIGDDFLVFDKDDAIVSSLIDKNIIHDFSKHLNIKHADKCTINPDYYLECVKQFTGRLDG</sequence>
<dbReference type="AlphaFoldDB" id="A0AAI9HXA7"/>
<reference evidence="2" key="1">
    <citation type="submission" date="2024-02" db="EMBL/GenBank/DDBJ databases">
        <authorList>
            <consortium name="Clinical and Environmental Microbiology Branch: Whole genome sequencing antimicrobial resistance pathogens in the healthcare setting"/>
        </authorList>
    </citation>
    <scope>NUCLEOTIDE SEQUENCE</scope>
    <source>
        <strain evidence="2">2020GO-00142</strain>
    </source>
</reference>
<evidence type="ECO:0000256" key="1">
    <source>
        <dbReference type="SAM" id="Phobius"/>
    </source>
</evidence>
<keyword evidence="1" id="KW-1133">Transmembrane helix</keyword>
<keyword evidence="1" id="KW-0472">Membrane</keyword>
<keyword evidence="1" id="KW-0812">Transmembrane</keyword>
<accession>A0AAI9HXA7</accession>
<comment type="caution">
    <text evidence="2">The sequence shown here is derived from an EMBL/GenBank/DDBJ whole genome shotgun (WGS) entry which is preliminary data.</text>
</comment>
<proteinExistence type="predicted"/>